<evidence type="ECO:0000313" key="3">
    <source>
        <dbReference type="Proteomes" id="UP000070121"/>
    </source>
</evidence>
<comment type="caution">
    <text evidence="2">The sequence shown here is derived from an EMBL/GenBank/DDBJ whole genome shotgun (WGS) entry which is preliminary data.</text>
</comment>
<dbReference type="Proteomes" id="UP000070121">
    <property type="component" value="Unassembled WGS sequence"/>
</dbReference>
<feature type="compositionally biased region" description="Basic and acidic residues" evidence="1">
    <location>
        <begin position="134"/>
        <end position="145"/>
    </location>
</feature>
<evidence type="ECO:0000313" key="2">
    <source>
        <dbReference type="EMBL" id="KXH26974.1"/>
    </source>
</evidence>
<feature type="region of interest" description="Disordered" evidence="1">
    <location>
        <begin position="132"/>
        <end position="186"/>
    </location>
</feature>
<feature type="compositionally biased region" description="Basic and acidic residues" evidence="1">
    <location>
        <begin position="13"/>
        <end position="32"/>
    </location>
</feature>
<gene>
    <name evidence="2" type="ORF">CSAL01_11047</name>
</gene>
<organism evidence="2 3">
    <name type="scientific">Colletotrichum salicis</name>
    <dbReference type="NCBI Taxonomy" id="1209931"/>
    <lineage>
        <taxon>Eukaryota</taxon>
        <taxon>Fungi</taxon>
        <taxon>Dikarya</taxon>
        <taxon>Ascomycota</taxon>
        <taxon>Pezizomycotina</taxon>
        <taxon>Sordariomycetes</taxon>
        <taxon>Hypocreomycetidae</taxon>
        <taxon>Glomerellales</taxon>
        <taxon>Glomerellaceae</taxon>
        <taxon>Colletotrichum</taxon>
        <taxon>Colletotrichum acutatum species complex</taxon>
    </lineage>
</organism>
<feature type="region of interest" description="Disordered" evidence="1">
    <location>
        <begin position="1"/>
        <end position="32"/>
    </location>
</feature>
<dbReference type="EMBL" id="JFFI01002696">
    <property type="protein sequence ID" value="KXH26974.1"/>
    <property type="molecule type" value="Genomic_DNA"/>
</dbReference>
<accession>A0A135RTD3</accession>
<evidence type="ECO:0000256" key="1">
    <source>
        <dbReference type="SAM" id="MobiDB-lite"/>
    </source>
</evidence>
<dbReference type="OrthoDB" id="10649569at2759"/>
<proteinExistence type="predicted"/>
<keyword evidence="3" id="KW-1185">Reference proteome</keyword>
<sequence length="286" mass="31536">MLKTGFDDEQEEERICPAESGHDPDGAGKTGRDFRSVESLWRVATLRRGGRRHEGIPGFARLEEEKIAESLLEEDPTQLTRWAYSYFAGVKRDNFPGHMISHDSEVSRLVPIGTLWRLVQVVGISQTFDLSSTLDDKGKESRDPRQPSLTLAGGYIPVVPCPDLSPHRHPASRPSPEILGSGAFDSPKTNMSDINLGHGFGASFPMSSLTVIQGELVQDLLASPRSPNNPAGSGWSLRVPTCHGSCQTQSSDQPAYTMLMYPYGYMSISMEHGVRGAREEHHHLRN</sequence>
<protein>
    <submittedName>
        <fullName evidence="2">Uncharacterized protein</fullName>
    </submittedName>
</protein>
<reference evidence="2 3" key="1">
    <citation type="submission" date="2014-02" db="EMBL/GenBank/DDBJ databases">
        <title>The genome sequence of Colletotrichum salicis CBS 607.94.</title>
        <authorList>
            <person name="Baroncelli R."/>
            <person name="Thon M.R."/>
        </authorList>
    </citation>
    <scope>NUCLEOTIDE SEQUENCE [LARGE SCALE GENOMIC DNA]</scope>
    <source>
        <strain evidence="2 3">CBS 607.94</strain>
    </source>
</reference>
<name>A0A135RTD3_9PEZI</name>
<dbReference type="AlphaFoldDB" id="A0A135RTD3"/>